<keyword evidence="5" id="KW-0067">ATP-binding</keyword>
<dbReference type="GO" id="GO:0006433">
    <property type="term" value="P:prolyl-tRNA aminoacylation"/>
    <property type="evidence" value="ECO:0007669"/>
    <property type="project" value="InterPro"/>
</dbReference>
<dbReference type="GO" id="GO:0005739">
    <property type="term" value="C:mitochondrion"/>
    <property type="evidence" value="ECO:0007669"/>
    <property type="project" value="TreeGrafter"/>
</dbReference>
<keyword evidence="7" id="KW-0030">Aminoacyl-tRNA synthetase</keyword>
<dbReference type="InterPro" id="IPR045864">
    <property type="entry name" value="aa-tRNA-synth_II/BPL/LPL"/>
</dbReference>
<dbReference type="Proteomes" id="UP000504638">
    <property type="component" value="Unplaced"/>
</dbReference>
<reference evidence="13" key="3">
    <citation type="submission" date="2025-04" db="UniProtKB">
        <authorList>
            <consortium name="RefSeq"/>
        </authorList>
    </citation>
    <scope>IDENTIFICATION</scope>
    <source>
        <strain evidence="13">CBS 781.70</strain>
    </source>
</reference>
<reference evidence="13" key="2">
    <citation type="submission" date="2020-04" db="EMBL/GenBank/DDBJ databases">
        <authorList>
            <consortium name="NCBI Genome Project"/>
        </authorList>
    </citation>
    <scope>NUCLEOTIDE SEQUENCE</scope>
    <source>
        <strain evidence="13">CBS 781.70</strain>
    </source>
</reference>
<evidence type="ECO:0000259" key="10">
    <source>
        <dbReference type="PROSITE" id="PS50862"/>
    </source>
</evidence>
<evidence type="ECO:0000313" key="13">
    <source>
        <dbReference type="RefSeq" id="XP_033538549.1"/>
    </source>
</evidence>
<keyword evidence="3" id="KW-0436">Ligase</keyword>
<feature type="domain" description="Aminoacyl-transfer RNA synthetases class-II family profile" evidence="10">
    <location>
        <begin position="1"/>
        <end position="292"/>
    </location>
</feature>
<evidence type="ECO:0000256" key="9">
    <source>
        <dbReference type="ARBA" id="ARBA00047671"/>
    </source>
</evidence>
<dbReference type="Pfam" id="PF03129">
    <property type="entry name" value="HGTP_anticodon"/>
    <property type="match status" value="1"/>
</dbReference>
<evidence type="ECO:0000256" key="4">
    <source>
        <dbReference type="ARBA" id="ARBA00022741"/>
    </source>
</evidence>
<evidence type="ECO:0000256" key="1">
    <source>
        <dbReference type="ARBA" id="ARBA00008226"/>
    </source>
</evidence>
<comment type="similarity">
    <text evidence="1">Belongs to the class-II aminoacyl-tRNA synthetase family.</text>
</comment>
<name>A0A6G1GFR4_9PEZI</name>
<dbReference type="InterPro" id="IPR002314">
    <property type="entry name" value="aa-tRNA-synt_IIb"/>
</dbReference>
<evidence type="ECO:0000256" key="8">
    <source>
        <dbReference type="ARBA" id="ARBA00029731"/>
    </source>
</evidence>
<reference evidence="11 13" key="1">
    <citation type="submission" date="2020-01" db="EMBL/GenBank/DDBJ databases">
        <authorList>
            <consortium name="DOE Joint Genome Institute"/>
            <person name="Haridas S."/>
            <person name="Albert R."/>
            <person name="Binder M."/>
            <person name="Bloem J."/>
            <person name="Labutti K."/>
            <person name="Salamov A."/>
            <person name="Andreopoulos B."/>
            <person name="Baker S.E."/>
            <person name="Barry K."/>
            <person name="Bills G."/>
            <person name="Bluhm B.H."/>
            <person name="Cannon C."/>
            <person name="Castanera R."/>
            <person name="Culley D.E."/>
            <person name="Daum C."/>
            <person name="Ezra D."/>
            <person name="Gonzalez J.B."/>
            <person name="Henrissat B."/>
            <person name="Kuo A."/>
            <person name="Liang C."/>
            <person name="Lipzen A."/>
            <person name="Lutzoni F."/>
            <person name="Magnuson J."/>
            <person name="Mondo S."/>
            <person name="Nolan M."/>
            <person name="Ohm R."/>
            <person name="Pangilinan J."/>
            <person name="Park H.-J."/>
            <person name="Ramirez L."/>
            <person name="Alfaro M."/>
            <person name="Sun H."/>
            <person name="Tritt A."/>
            <person name="Yoshinaga Y."/>
            <person name="Zwiers L.-H."/>
            <person name="Turgeon B.G."/>
            <person name="Goodwin S.B."/>
            <person name="Spatafora J.W."/>
            <person name="Crous P.W."/>
            <person name="Grigoriev I.V."/>
        </authorList>
    </citation>
    <scope>NUCLEOTIDE SEQUENCE</scope>
    <source>
        <strain evidence="11 13">CBS 781.70</strain>
    </source>
</reference>
<dbReference type="PRINTS" id="PR01046">
    <property type="entry name" value="TRNASYNTHPRO"/>
</dbReference>
<dbReference type="Gene3D" id="3.40.50.800">
    <property type="entry name" value="Anticodon-binding domain"/>
    <property type="match status" value="1"/>
</dbReference>
<evidence type="ECO:0000256" key="5">
    <source>
        <dbReference type="ARBA" id="ARBA00022840"/>
    </source>
</evidence>
<dbReference type="Pfam" id="PF00587">
    <property type="entry name" value="tRNA-synt_2b"/>
    <property type="match status" value="1"/>
</dbReference>
<dbReference type="Gene3D" id="3.30.930.10">
    <property type="entry name" value="Bira Bifunctional Protein, Domain 2"/>
    <property type="match status" value="1"/>
</dbReference>
<sequence>MLPLGLRVLDKLEGLIDHHMRSLDASKVSLSSLTSESLWKKTGRYEKVQSELFGVTDRRESGFVLAPTHEEEITSIVGDSIRSSSDLPLRLYQITRKYRDELRPRQGLLRAKEFIMKDLYTFDADHDSALQAYDAVKEAYNALFTNLGLPFVVAQADSGVMGGSLSHEYHYLSPDGEDTVHICGTCGYAVNDEAVDATAQQTAATNATDGPATGIICPKCPDDTNSTLAPQRAVEVGHTFHLGTRYTAPLHATVSIAGKDTPMHMGCHGIGVSRLMAAVASQLSDATGLVWPRAIAPFDVAVIPKSLPGSPSWLLVERVYERLRSVRVPNRSGGGARLDVAVDDRSGKKTRSLVWKLNEADVVGYPIVLVVPGRNGDGSVEVQCRRLGVKESVKVEDLVHKVQELSTKL</sequence>
<gene>
    <name evidence="11 13" type="ORF">P152DRAFT_469430</name>
</gene>
<dbReference type="InterPro" id="IPR050062">
    <property type="entry name" value="Pro-tRNA_synthetase"/>
</dbReference>
<dbReference type="GO" id="GO:0004827">
    <property type="term" value="F:proline-tRNA ligase activity"/>
    <property type="evidence" value="ECO:0007669"/>
    <property type="project" value="UniProtKB-EC"/>
</dbReference>
<dbReference type="OrthoDB" id="10267474at2759"/>
<dbReference type="SUPFAM" id="SSF55681">
    <property type="entry name" value="Class II aaRS and biotin synthetases"/>
    <property type="match status" value="1"/>
</dbReference>
<dbReference type="InterPro" id="IPR006195">
    <property type="entry name" value="aa-tRNA-synth_II"/>
</dbReference>
<dbReference type="EC" id="6.1.1.15" evidence="2"/>
<dbReference type="GO" id="GO:0005524">
    <property type="term" value="F:ATP binding"/>
    <property type="evidence" value="ECO:0007669"/>
    <property type="project" value="UniProtKB-KW"/>
</dbReference>
<dbReference type="InterPro" id="IPR036621">
    <property type="entry name" value="Anticodon-bd_dom_sf"/>
</dbReference>
<keyword evidence="4" id="KW-0547">Nucleotide-binding</keyword>
<dbReference type="PROSITE" id="PS50862">
    <property type="entry name" value="AA_TRNA_LIGASE_II"/>
    <property type="match status" value="1"/>
</dbReference>
<organism evidence="11">
    <name type="scientific">Eremomyces bilateralis CBS 781.70</name>
    <dbReference type="NCBI Taxonomy" id="1392243"/>
    <lineage>
        <taxon>Eukaryota</taxon>
        <taxon>Fungi</taxon>
        <taxon>Dikarya</taxon>
        <taxon>Ascomycota</taxon>
        <taxon>Pezizomycotina</taxon>
        <taxon>Dothideomycetes</taxon>
        <taxon>Dothideomycetes incertae sedis</taxon>
        <taxon>Eremomycetales</taxon>
        <taxon>Eremomycetaceae</taxon>
        <taxon>Eremomyces</taxon>
    </lineage>
</organism>
<dbReference type="InterPro" id="IPR004154">
    <property type="entry name" value="Anticodon-bd"/>
</dbReference>
<dbReference type="RefSeq" id="XP_033538549.1">
    <property type="nucleotide sequence ID" value="XM_033680899.1"/>
</dbReference>
<dbReference type="PANTHER" id="PTHR42753:SF2">
    <property type="entry name" value="PROLINE--TRNA LIGASE"/>
    <property type="match status" value="1"/>
</dbReference>
<comment type="catalytic activity">
    <reaction evidence="9">
        <text>tRNA(Pro) + L-proline + ATP = L-prolyl-tRNA(Pro) + AMP + diphosphate</text>
        <dbReference type="Rhea" id="RHEA:14305"/>
        <dbReference type="Rhea" id="RHEA-COMP:9700"/>
        <dbReference type="Rhea" id="RHEA-COMP:9702"/>
        <dbReference type="ChEBI" id="CHEBI:30616"/>
        <dbReference type="ChEBI" id="CHEBI:33019"/>
        <dbReference type="ChEBI" id="CHEBI:60039"/>
        <dbReference type="ChEBI" id="CHEBI:78442"/>
        <dbReference type="ChEBI" id="CHEBI:78532"/>
        <dbReference type="ChEBI" id="CHEBI:456215"/>
        <dbReference type="EC" id="6.1.1.15"/>
    </reaction>
</comment>
<evidence type="ECO:0000313" key="12">
    <source>
        <dbReference type="Proteomes" id="UP000504638"/>
    </source>
</evidence>
<dbReference type="PANTHER" id="PTHR42753">
    <property type="entry name" value="MITOCHONDRIAL RIBOSOME PROTEIN L39/PROLYL-TRNA LIGASE FAMILY MEMBER"/>
    <property type="match status" value="1"/>
</dbReference>
<dbReference type="SUPFAM" id="SSF52954">
    <property type="entry name" value="Class II aaRS ABD-related"/>
    <property type="match status" value="1"/>
</dbReference>
<evidence type="ECO:0000256" key="2">
    <source>
        <dbReference type="ARBA" id="ARBA00012831"/>
    </source>
</evidence>
<protein>
    <recommendedName>
        <fullName evidence="2">proline--tRNA ligase</fullName>
        <ecNumber evidence="2">6.1.1.15</ecNumber>
    </recommendedName>
    <alternativeName>
        <fullName evidence="8">Prolyl-tRNA synthetase</fullName>
    </alternativeName>
</protein>
<evidence type="ECO:0000256" key="6">
    <source>
        <dbReference type="ARBA" id="ARBA00022917"/>
    </source>
</evidence>
<keyword evidence="6" id="KW-0648">Protein biosynthesis</keyword>
<accession>A0A6G1GFR4</accession>
<dbReference type="EMBL" id="ML975149">
    <property type="protein sequence ID" value="KAF1816918.1"/>
    <property type="molecule type" value="Genomic_DNA"/>
</dbReference>
<evidence type="ECO:0000256" key="3">
    <source>
        <dbReference type="ARBA" id="ARBA00022598"/>
    </source>
</evidence>
<evidence type="ECO:0000313" key="11">
    <source>
        <dbReference type="EMBL" id="KAF1816918.1"/>
    </source>
</evidence>
<proteinExistence type="inferred from homology"/>
<dbReference type="GeneID" id="54421469"/>
<evidence type="ECO:0000256" key="7">
    <source>
        <dbReference type="ARBA" id="ARBA00023146"/>
    </source>
</evidence>
<dbReference type="InterPro" id="IPR002316">
    <property type="entry name" value="Pro-tRNA-ligase_IIa"/>
</dbReference>
<keyword evidence="12" id="KW-1185">Reference proteome</keyword>
<dbReference type="AlphaFoldDB" id="A0A6G1GFR4"/>